<sequence>MSLRGDWRPGLPAPVSRLVIWLLALEILDRGVDYALGDPPGVTNSLTIVEEAMPLPAWGALCLIAGITVIVGILTKQHVGIVLGSLWAAGIYAALSWGLFLKFLERGEPWSGWRTPVHFLMMAGVWALIAVGTTWRRRLDREYRERGTRA</sequence>
<name>A0A7H0SQ81_9CORY</name>
<dbReference type="EMBL" id="CP046884">
    <property type="protein sequence ID" value="QNQ90706.1"/>
    <property type="molecule type" value="Genomic_DNA"/>
</dbReference>
<organism evidence="2 3">
    <name type="scientific">Corynebacterium poyangense</name>
    <dbReference type="NCBI Taxonomy" id="2684405"/>
    <lineage>
        <taxon>Bacteria</taxon>
        <taxon>Bacillati</taxon>
        <taxon>Actinomycetota</taxon>
        <taxon>Actinomycetes</taxon>
        <taxon>Mycobacteriales</taxon>
        <taxon>Corynebacteriaceae</taxon>
        <taxon>Corynebacterium</taxon>
    </lineage>
</organism>
<reference evidence="2 3" key="1">
    <citation type="submission" date="2019-12" db="EMBL/GenBank/DDBJ databases">
        <title>Corynebacterium sp. nov., isolated from feces of the Anser Albifrons in China.</title>
        <authorList>
            <person name="Liu Q."/>
        </authorList>
    </citation>
    <scope>NUCLEOTIDE SEQUENCE [LARGE SCALE GENOMIC DNA]</scope>
    <source>
        <strain evidence="2 3">4H37-19</strain>
    </source>
</reference>
<dbReference type="Proteomes" id="UP000516320">
    <property type="component" value="Chromosome"/>
</dbReference>
<keyword evidence="3" id="KW-1185">Reference proteome</keyword>
<feature type="transmembrane region" description="Helical" evidence="1">
    <location>
        <begin position="116"/>
        <end position="135"/>
    </location>
</feature>
<dbReference type="KEGG" id="cpoy:GP475_08695"/>
<proteinExistence type="predicted"/>
<keyword evidence="1" id="KW-0472">Membrane</keyword>
<dbReference type="AlphaFoldDB" id="A0A7H0SQ81"/>
<keyword evidence="1" id="KW-1133">Transmembrane helix</keyword>
<feature type="transmembrane region" description="Helical" evidence="1">
    <location>
        <begin position="55"/>
        <end position="74"/>
    </location>
</feature>
<feature type="transmembrane region" description="Helical" evidence="1">
    <location>
        <begin position="81"/>
        <end position="104"/>
    </location>
</feature>
<accession>A0A7H0SQ81</accession>
<protein>
    <submittedName>
        <fullName evidence="2">Uncharacterized protein</fullName>
    </submittedName>
</protein>
<keyword evidence="1" id="KW-0812">Transmembrane</keyword>
<evidence type="ECO:0000313" key="2">
    <source>
        <dbReference type="EMBL" id="QNQ90706.1"/>
    </source>
</evidence>
<gene>
    <name evidence="2" type="ORF">GP475_08695</name>
</gene>
<evidence type="ECO:0000313" key="3">
    <source>
        <dbReference type="Proteomes" id="UP000516320"/>
    </source>
</evidence>
<dbReference type="RefSeq" id="WP_187974020.1">
    <property type="nucleotide sequence ID" value="NZ_CP046884.1"/>
</dbReference>
<evidence type="ECO:0000256" key="1">
    <source>
        <dbReference type="SAM" id="Phobius"/>
    </source>
</evidence>